<feature type="transmembrane region" description="Helical" evidence="1">
    <location>
        <begin position="111"/>
        <end position="129"/>
    </location>
</feature>
<keyword evidence="1" id="KW-1133">Transmembrane helix</keyword>
<protein>
    <submittedName>
        <fullName evidence="3">CAAX prenyl protease-like protein</fullName>
    </submittedName>
</protein>
<keyword evidence="1" id="KW-0812">Transmembrane</keyword>
<keyword evidence="3" id="KW-0645">Protease</keyword>
<keyword evidence="1" id="KW-0472">Membrane</keyword>
<dbReference type="Pfam" id="PF02517">
    <property type="entry name" value="Rce1-like"/>
    <property type="match status" value="1"/>
</dbReference>
<keyword evidence="4" id="KW-1185">Reference proteome</keyword>
<evidence type="ECO:0000256" key="1">
    <source>
        <dbReference type="SAM" id="Phobius"/>
    </source>
</evidence>
<dbReference type="GO" id="GO:0004175">
    <property type="term" value="F:endopeptidase activity"/>
    <property type="evidence" value="ECO:0007669"/>
    <property type="project" value="UniProtKB-ARBA"/>
</dbReference>
<feature type="transmembrane region" description="Helical" evidence="1">
    <location>
        <begin position="218"/>
        <end position="240"/>
    </location>
</feature>
<evidence type="ECO:0000259" key="2">
    <source>
        <dbReference type="Pfam" id="PF02517"/>
    </source>
</evidence>
<feature type="transmembrane region" description="Helical" evidence="1">
    <location>
        <begin position="170"/>
        <end position="198"/>
    </location>
</feature>
<organism evidence="3 4">
    <name type="scientific">Yoonia maricola</name>
    <dbReference type="NCBI Taxonomy" id="420999"/>
    <lineage>
        <taxon>Bacteria</taxon>
        <taxon>Pseudomonadati</taxon>
        <taxon>Pseudomonadota</taxon>
        <taxon>Alphaproteobacteria</taxon>
        <taxon>Rhodobacterales</taxon>
        <taxon>Paracoccaceae</taxon>
        <taxon>Yoonia</taxon>
    </lineage>
</organism>
<dbReference type="GO" id="GO:0080120">
    <property type="term" value="P:CAAX-box protein maturation"/>
    <property type="evidence" value="ECO:0007669"/>
    <property type="project" value="UniProtKB-ARBA"/>
</dbReference>
<keyword evidence="3" id="KW-0378">Hydrolase</keyword>
<feature type="transmembrane region" description="Helical" evidence="1">
    <location>
        <begin position="54"/>
        <end position="73"/>
    </location>
</feature>
<feature type="transmembrane region" description="Helical" evidence="1">
    <location>
        <begin position="31"/>
        <end position="48"/>
    </location>
</feature>
<dbReference type="InterPro" id="IPR003675">
    <property type="entry name" value="Rce1/LyrA-like_dom"/>
</dbReference>
<accession>A0A2M8WPP1</accession>
<dbReference type="GO" id="GO:0006508">
    <property type="term" value="P:proteolysis"/>
    <property type="evidence" value="ECO:0007669"/>
    <property type="project" value="UniProtKB-KW"/>
</dbReference>
<proteinExistence type="predicted"/>
<evidence type="ECO:0000313" key="4">
    <source>
        <dbReference type="Proteomes" id="UP000228531"/>
    </source>
</evidence>
<feature type="transmembrane region" description="Helical" evidence="1">
    <location>
        <begin position="85"/>
        <end position="105"/>
    </location>
</feature>
<name>A0A2M8WPP1_9RHOB</name>
<comment type="caution">
    <text evidence="3">The sequence shown here is derived from an EMBL/GenBank/DDBJ whole genome shotgun (WGS) entry which is preliminary data.</text>
</comment>
<dbReference type="OrthoDB" id="8479405at2"/>
<dbReference type="AlphaFoldDB" id="A0A2M8WPP1"/>
<dbReference type="EMBL" id="PGTY01000001">
    <property type="protein sequence ID" value="PJI92910.1"/>
    <property type="molecule type" value="Genomic_DNA"/>
</dbReference>
<gene>
    <name evidence="3" type="ORF">BC777_1775</name>
</gene>
<feature type="domain" description="CAAX prenyl protease 2/Lysostaphin resistance protein A-like" evidence="2">
    <location>
        <begin position="158"/>
        <end position="248"/>
    </location>
</feature>
<sequence>MSQAQTRIEAIYGMRLPSDQHAPFFPRRTKALFAFTILGALICAAYSFDGLAMVLALFLLILFGQIANPMIRAARYRASPRVAEFLFAVPFVGFFLPFYIGLFWVDLPLSSATWFVIAGLFAGLMIRCSEFSKVARLVRAIWGRPNNDVPGMRVVFHGYQTLMSAISQEVFYRGVVFAFLAGAPFAAIAVVSTILFVSEHAANRWAHHKYGVRDYLRLAALSLFWCGLTAASGSLLPALLSHVAYNAFAQIPLCTAWLRNTTARHHDAGRVSQ</sequence>
<evidence type="ECO:0000313" key="3">
    <source>
        <dbReference type="EMBL" id="PJI92910.1"/>
    </source>
</evidence>
<reference evidence="3 4" key="1">
    <citation type="submission" date="2017-11" db="EMBL/GenBank/DDBJ databases">
        <title>Genomic Encyclopedia of Archaeal and Bacterial Type Strains, Phase II (KMG-II): From Individual Species to Whole Genera.</title>
        <authorList>
            <person name="Goeker M."/>
        </authorList>
    </citation>
    <scope>NUCLEOTIDE SEQUENCE [LARGE SCALE GENOMIC DNA]</scope>
    <source>
        <strain evidence="3 4">DSM 29128</strain>
    </source>
</reference>
<dbReference type="Proteomes" id="UP000228531">
    <property type="component" value="Unassembled WGS sequence"/>
</dbReference>